<dbReference type="InterPro" id="IPR003593">
    <property type="entry name" value="AAA+_ATPase"/>
</dbReference>
<evidence type="ECO:0000256" key="1">
    <source>
        <dbReference type="ARBA" id="ARBA00022741"/>
    </source>
</evidence>
<keyword evidence="5" id="KW-1185">Reference proteome</keyword>
<dbReference type="STRING" id="888832.HMPREF9420_0507"/>
<dbReference type="GO" id="GO:0016887">
    <property type="term" value="F:ATP hydrolysis activity"/>
    <property type="evidence" value="ECO:0007669"/>
    <property type="project" value="InterPro"/>
</dbReference>
<evidence type="ECO:0000256" key="2">
    <source>
        <dbReference type="ARBA" id="ARBA00022840"/>
    </source>
</evidence>
<dbReference type="Proteomes" id="UP000003874">
    <property type="component" value="Unassembled WGS sequence"/>
</dbReference>
<feature type="domain" description="ABC transporter" evidence="3">
    <location>
        <begin position="12"/>
        <end position="253"/>
    </location>
</feature>
<sequence>MQLKQKIIMSLIDYKNVDIYQGEKLVLQDVNFHVDEGEFMYIIGSVGSGKSSLLKTFYCELDIWHEENKEEEKAEVLERDIFNLKRKEVPALRREMGIIFQDFKLLHEMTVRKNLQFVLKSTGWKSQKDINERIESVLTDVGMLDKIDKLPHELSGGEQQRVAIARAILNKPKIIIADEPTGNLDPDTAGKIIGLLKDISTTGTAVVMTTHNIPMLDRFPGIVYRCKDGAINDVTTEYNKMDLSEDAQYDAQP</sequence>
<dbReference type="SUPFAM" id="SSF52540">
    <property type="entry name" value="P-loop containing nucleoside triphosphate hydrolases"/>
    <property type="match status" value="1"/>
</dbReference>
<dbReference type="GO" id="GO:0022857">
    <property type="term" value="F:transmembrane transporter activity"/>
    <property type="evidence" value="ECO:0007669"/>
    <property type="project" value="TreeGrafter"/>
</dbReference>
<dbReference type="EMBL" id="AEQO01000053">
    <property type="protein sequence ID" value="EFV05343.1"/>
    <property type="molecule type" value="Genomic_DNA"/>
</dbReference>
<evidence type="ECO:0000313" key="4">
    <source>
        <dbReference type="EMBL" id="EFV05343.1"/>
    </source>
</evidence>
<dbReference type="GO" id="GO:0005886">
    <property type="term" value="C:plasma membrane"/>
    <property type="evidence" value="ECO:0007669"/>
    <property type="project" value="TreeGrafter"/>
</dbReference>
<dbReference type="GO" id="GO:0005524">
    <property type="term" value="F:ATP binding"/>
    <property type="evidence" value="ECO:0007669"/>
    <property type="project" value="UniProtKB-KW"/>
</dbReference>
<proteinExistence type="predicted"/>
<accession>E6MLZ0</accession>
<dbReference type="PROSITE" id="PS50893">
    <property type="entry name" value="ABC_TRANSPORTER_2"/>
    <property type="match status" value="1"/>
</dbReference>
<dbReference type="PANTHER" id="PTHR24220">
    <property type="entry name" value="IMPORT ATP-BINDING PROTEIN"/>
    <property type="match status" value="1"/>
</dbReference>
<dbReference type="InterPro" id="IPR017871">
    <property type="entry name" value="ABC_transporter-like_CS"/>
</dbReference>
<keyword evidence="2 4" id="KW-0067">ATP-binding</keyword>
<name>E6MLZ0_9BACT</name>
<keyword evidence="1" id="KW-0547">Nucleotide-binding</keyword>
<reference evidence="4 5" key="1">
    <citation type="submission" date="2010-12" db="EMBL/GenBank/DDBJ databases">
        <authorList>
            <person name="Muzny D."/>
            <person name="Qin X."/>
            <person name="Deng J."/>
            <person name="Jiang H."/>
            <person name="Liu Y."/>
            <person name="Qu J."/>
            <person name="Song X.-Z."/>
            <person name="Zhang L."/>
            <person name="Thornton R."/>
            <person name="Coyle M."/>
            <person name="Francisco L."/>
            <person name="Jackson L."/>
            <person name="Javaid M."/>
            <person name="Korchina V."/>
            <person name="Kovar C."/>
            <person name="Mata R."/>
            <person name="Mathew T."/>
            <person name="Ngo R."/>
            <person name="Nguyen L."/>
            <person name="Nguyen N."/>
            <person name="Okwuonu G."/>
            <person name="Ongeri F."/>
            <person name="Pham C."/>
            <person name="Simmons D."/>
            <person name="Wilczek-Boney K."/>
            <person name="Hale W."/>
            <person name="Jakkamsetti A."/>
            <person name="Pham P."/>
            <person name="Ruth R."/>
            <person name="San Lucas F."/>
            <person name="Warren J."/>
            <person name="Zhang J."/>
            <person name="Zhao Z."/>
            <person name="Zhou C."/>
            <person name="Zhu D."/>
            <person name="Lee S."/>
            <person name="Bess C."/>
            <person name="Blankenburg K."/>
            <person name="Forbes L."/>
            <person name="Fu Q."/>
            <person name="Gubbala S."/>
            <person name="Hirani K."/>
            <person name="Jayaseelan J.C."/>
            <person name="Lara F."/>
            <person name="Munidasa M."/>
            <person name="Palculict T."/>
            <person name="Patil S."/>
            <person name="Pu L.-L."/>
            <person name="Saada N."/>
            <person name="Tang L."/>
            <person name="Weissenberger G."/>
            <person name="Zhu Y."/>
            <person name="Hemphill L."/>
            <person name="Shang Y."/>
            <person name="Youmans B."/>
            <person name="Ayvaz T."/>
            <person name="Ross M."/>
            <person name="Santibanez J."/>
            <person name="Aqrawi P."/>
            <person name="Gross S."/>
            <person name="Joshi V."/>
            <person name="Fowler G."/>
            <person name="Nazareth L."/>
            <person name="Reid J."/>
            <person name="Worley K."/>
            <person name="Petrosino J."/>
            <person name="Highlander S."/>
            <person name="Gibbs R."/>
        </authorList>
    </citation>
    <scope>NUCLEOTIDE SEQUENCE [LARGE SCALE GENOMIC DNA]</scope>
    <source>
        <strain evidence="4 5">DSM 15606</strain>
    </source>
</reference>
<organism evidence="4 5">
    <name type="scientific">Segatella salivae DSM 15606</name>
    <dbReference type="NCBI Taxonomy" id="888832"/>
    <lineage>
        <taxon>Bacteria</taxon>
        <taxon>Pseudomonadati</taxon>
        <taxon>Bacteroidota</taxon>
        <taxon>Bacteroidia</taxon>
        <taxon>Bacteroidales</taxon>
        <taxon>Prevotellaceae</taxon>
        <taxon>Segatella</taxon>
    </lineage>
</organism>
<keyword evidence="4" id="KW-0378">Hydrolase</keyword>
<dbReference type="eggNOG" id="COG2884">
    <property type="taxonomic scope" value="Bacteria"/>
</dbReference>
<protein>
    <submittedName>
        <fullName evidence="4">ABC transporter, ATP-binding protein</fullName>
        <ecNumber evidence="4">3.6.3.-</ecNumber>
    </submittedName>
</protein>
<dbReference type="Pfam" id="PF00005">
    <property type="entry name" value="ABC_tran"/>
    <property type="match status" value="1"/>
</dbReference>
<dbReference type="PANTHER" id="PTHR24220:SF470">
    <property type="entry name" value="CELL DIVISION ATP-BINDING PROTEIN FTSE"/>
    <property type="match status" value="1"/>
</dbReference>
<dbReference type="AlphaFoldDB" id="E6MLZ0"/>
<evidence type="ECO:0000313" key="5">
    <source>
        <dbReference type="Proteomes" id="UP000003874"/>
    </source>
</evidence>
<dbReference type="InterPro" id="IPR027417">
    <property type="entry name" value="P-loop_NTPase"/>
</dbReference>
<evidence type="ECO:0000259" key="3">
    <source>
        <dbReference type="PROSITE" id="PS50893"/>
    </source>
</evidence>
<dbReference type="PROSITE" id="PS00211">
    <property type="entry name" value="ABC_TRANSPORTER_1"/>
    <property type="match status" value="1"/>
</dbReference>
<gene>
    <name evidence="4" type="primary">ftsE</name>
    <name evidence="4" type="ORF">HMPREF9420_0507</name>
</gene>
<dbReference type="EC" id="3.6.3.-" evidence="4"/>
<comment type="caution">
    <text evidence="4">The sequence shown here is derived from an EMBL/GenBank/DDBJ whole genome shotgun (WGS) entry which is preliminary data.</text>
</comment>
<dbReference type="Gene3D" id="3.40.50.300">
    <property type="entry name" value="P-loop containing nucleotide triphosphate hydrolases"/>
    <property type="match status" value="1"/>
</dbReference>
<dbReference type="InterPro" id="IPR003439">
    <property type="entry name" value="ABC_transporter-like_ATP-bd"/>
</dbReference>
<dbReference type="SMART" id="SM00382">
    <property type="entry name" value="AAA"/>
    <property type="match status" value="1"/>
</dbReference>
<dbReference type="InterPro" id="IPR015854">
    <property type="entry name" value="ABC_transpr_LolD-like"/>
</dbReference>
<dbReference type="HOGENOM" id="CLU_000604_1_22_10"/>